<keyword evidence="4 5" id="KW-0539">Nucleus</keyword>
<feature type="domain" description="HMG box" evidence="7">
    <location>
        <begin position="572"/>
        <end position="640"/>
    </location>
</feature>
<feature type="region of interest" description="Disordered" evidence="6">
    <location>
        <begin position="1363"/>
        <end position="1395"/>
    </location>
</feature>
<evidence type="ECO:0000256" key="6">
    <source>
        <dbReference type="SAM" id="MobiDB-lite"/>
    </source>
</evidence>
<evidence type="ECO:0000256" key="2">
    <source>
        <dbReference type="ARBA" id="ARBA00022763"/>
    </source>
</evidence>
<dbReference type="PANTHER" id="PTHR15272:SF0">
    <property type="entry name" value="CHROMATIN ASSEMBLY FACTOR 1 SUBUNIT A"/>
    <property type="match status" value="1"/>
</dbReference>
<feature type="compositionally biased region" description="Low complexity" evidence="6">
    <location>
        <begin position="379"/>
        <end position="391"/>
    </location>
</feature>
<dbReference type="EMBL" id="HBKQ01006698">
    <property type="protein sequence ID" value="CAE2210806.1"/>
    <property type="molecule type" value="Transcribed_RNA"/>
</dbReference>
<dbReference type="GO" id="GO:0003677">
    <property type="term" value="F:DNA binding"/>
    <property type="evidence" value="ECO:0007669"/>
    <property type="project" value="UniProtKB-UniRule"/>
</dbReference>
<keyword evidence="5" id="KW-0238">DNA-binding</keyword>
<dbReference type="Pfam" id="PF12253">
    <property type="entry name" value="CAF1A_dimeriz"/>
    <property type="match status" value="1"/>
</dbReference>
<feature type="region of interest" description="Disordered" evidence="6">
    <location>
        <begin position="956"/>
        <end position="1112"/>
    </location>
</feature>
<feature type="compositionally biased region" description="Basic and acidic residues" evidence="6">
    <location>
        <begin position="475"/>
        <end position="496"/>
    </location>
</feature>
<feature type="compositionally biased region" description="Low complexity" evidence="6">
    <location>
        <begin position="1585"/>
        <end position="1602"/>
    </location>
</feature>
<feature type="compositionally biased region" description="Basic and acidic residues" evidence="6">
    <location>
        <begin position="281"/>
        <end position="290"/>
    </location>
</feature>
<evidence type="ECO:0000256" key="3">
    <source>
        <dbReference type="ARBA" id="ARBA00023204"/>
    </source>
</evidence>
<protein>
    <recommendedName>
        <fullName evidence="7">HMG box domain-containing protein</fullName>
    </recommendedName>
</protein>
<feature type="compositionally biased region" description="Low complexity" evidence="6">
    <location>
        <begin position="60"/>
        <end position="74"/>
    </location>
</feature>
<dbReference type="SMART" id="SM00398">
    <property type="entry name" value="HMG"/>
    <property type="match status" value="1"/>
</dbReference>
<dbReference type="InterPro" id="IPR009071">
    <property type="entry name" value="HMG_box_dom"/>
</dbReference>
<evidence type="ECO:0000256" key="4">
    <source>
        <dbReference type="ARBA" id="ARBA00023242"/>
    </source>
</evidence>
<dbReference type="InterPro" id="IPR022043">
    <property type="entry name" value="CAF1A_DD"/>
</dbReference>
<feature type="compositionally biased region" description="Acidic residues" evidence="6">
    <location>
        <begin position="1189"/>
        <end position="1227"/>
    </location>
</feature>
<dbReference type="SUPFAM" id="SSF47095">
    <property type="entry name" value="HMG-box"/>
    <property type="match status" value="1"/>
</dbReference>
<reference evidence="8" key="1">
    <citation type="submission" date="2021-01" db="EMBL/GenBank/DDBJ databases">
        <authorList>
            <person name="Corre E."/>
            <person name="Pelletier E."/>
            <person name="Niang G."/>
            <person name="Scheremetjew M."/>
            <person name="Finn R."/>
            <person name="Kale V."/>
            <person name="Holt S."/>
            <person name="Cochrane G."/>
            <person name="Meng A."/>
            <person name="Brown T."/>
            <person name="Cohen L."/>
        </authorList>
    </citation>
    <scope>NUCLEOTIDE SEQUENCE</scope>
    <source>
        <strain evidence="8">Isolate 1302-5</strain>
    </source>
</reference>
<feature type="DNA-binding region" description="HMG box" evidence="5">
    <location>
        <begin position="572"/>
        <end position="640"/>
    </location>
</feature>
<proteinExistence type="predicted"/>
<dbReference type="GO" id="GO:0006334">
    <property type="term" value="P:nucleosome assembly"/>
    <property type="evidence" value="ECO:0007669"/>
    <property type="project" value="TreeGrafter"/>
</dbReference>
<feature type="compositionally biased region" description="Basic and acidic residues" evidence="6">
    <location>
        <begin position="309"/>
        <end position="327"/>
    </location>
</feature>
<feature type="compositionally biased region" description="Basic and acidic residues" evidence="6">
    <location>
        <begin position="1364"/>
        <end position="1384"/>
    </location>
</feature>
<feature type="compositionally biased region" description="Gly residues" evidence="6">
    <location>
        <begin position="49"/>
        <end position="59"/>
    </location>
</feature>
<dbReference type="PROSITE" id="PS50118">
    <property type="entry name" value="HMG_BOX_2"/>
    <property type="match status" value="1"/>
</dbReference>
<keyword evidence="3" id="KW-0234">DNA repair</keyword>
<evidence type="ECO:0000313" key="8">
    <source>
        <dbReference type="EMBL" id="CAE2210806.1"/>
    </source>
</evidence>
<feature type="region of interest" description="Disordered" evidence="6">
    <location>
        <begin position="1579"/>
        <end position="1614"/>
    </location>
</feature>
<dbReference type="GO" id="GO:0005634">
    <property type="term" value="C:nucleus"/>
    <property type="evidence" value="ECO:0007669"/>
    <property type="project" value="UniProtKB-SubCell"/>
</dbReference>
<feature type="region of interest" description="Disordered" evidence="6">
    <location>
        <begin position="1"/>
        <end position="579"/>
    </location>
</feature>
<dbReference type="GO" id="GO:0033186">
    <property type="term" value="C:CAF-1 complex"/>
    <property type="evidence" value="ECO:0007669"/>
    <property type="project" value="TreeGrafter"/>
</dbReference>
<dbReference type="CDD" id="cd01390">
    <property type="entry name" value="HMG-box_NHP6-like"/>
    <property type="match status" value="1"/>
</dbReference>
<feature type="compositionally biased region" description="Low complexity" evidence="6">
    <location>
        <begin position="12"/>
        <end position="32"/>
    </location>
</feature>
<dbReference type="InterPro" id="IPR036910">
    <property type="entry name" value="HMG_box_dom_sf"/>
</dbReference>
<organism evidence="8">
    <name type="scientific">Odontella aurita</name>
    <dbReference type="NCBI Taxonomy" id="265563"/>
    <lineage>
        <taxon>Eukaryota</taxon>
        <taxon>Sar</taxon>
        <taxon>Stramenopiles</taxon>
        <taxon>Ochrophyta</taxon>
        <taxon>Bacillariophyta</taxon>
        <taxon>Mediophyceae</taxon>
        <taxon>Biddulphiophycidae</taxon>
        <taxon>Eupodiscales</taxon>
        <taxon>Odontellaceae</taxon>
        <taxon>Odontella</taxon>
    </lineage>
</organism>
<dbReference type="GO" id="GO:0006281">
    <property type="term" value="P:DNA repair"/>
    <property type="evidence" value="ECO:0007669"/>
    <property type="project" value="UniProtKB-KW"/>
</dbReference>
<feature type="compositionally biased region" description="Basic and acidic residues" evidence="6">
    <location>
        <begin position="1550"/>
        <end position="1564"/>
    </location>
</feature>
<dbReference type="Gene3D" id="1.10.30.10">
    <property type="entry name" value="High mobility group box domain"/>
    <property type="match status" value="1"/>
</dbReference>
<feature type="compositionally biased region" description="Polar residues" evidence="6">
    <location>
        <begin position="1048"/>
        <end position="1059"/>
    </location>
</feature>
<accession>A0A7S4MAW3</accession>
<gene>
    <name evidence="8" type="ORF">OAUR00152_LOCUS4461</name>
</gene>
<feature type="compositionally biased region" description="Basic and acidic residues" evidence="6">
    <location>
        <begin position="337"/>
        <end position="355"/>
    </location>
</feature>
<feature type="compositionally biased region" description="Basic residues" evidence="6">
    <location>
        <begin position="75"/>
        <end position="84"/>
    </location>
</feature>
<feature type="compositionally biased region" description="Basic and acidic residues" evidence="6">
    <location>
        <begin position="956"/>
        <end position="1028"/>
    </location>
</feature>
<evidence type="ECO:0000256" key="1">
    <source>
        <dbReference type="ARBA" id="ARBA00004123"/>
    </source>
</evidence>
<feature type="compositionally biased region" description="Basic and acidic residues" evidence="6">
    <location>
        <begin position="724"/>
        <end position="735"/>
    </location>
</feature>
<comment type="subcellular location">
    <subcellularLocation>
        <location evidence="1">Nucleus</location>
    </subcellularLocation>
</comment>
<feature type="compositionally biased region" description="Basic residues" evidence="6">
    <location>
        <begin position="113"/>
        <end position="123"/>
    </location>
</feature>
<feature type="compositionally biased region" description="Basic and acidic residues" evidence="6">
    <location>
        <begin position="368"/>
        <end position="378"/>
    </location>
</feature>
<name>A0A7S4MAW3_9STRA</name>
<sequence length="1614" mass="172071">MPSLLRQPIDLASASAPANTAPAPKRTAAAPAVVVLDEPSGPDAAAGGVASGSGGGGGVVSKQPAPKSGAAAAVSKKKRSKKTNRTQGVNGGDGANAGNNAGEADVDGTAGKKTPKKGNRKPKKDPAVRMKTLNNFFFSAGGGGGSKAKAKPKAKPKAALTPKPKTKVRAAKHPEVISIEAAGPSSGGSGRVTPPPDDASADEKGATSAATKRATTKSTAAAETKKKSPKIGRGSGRSSKNSPSKDEIRAIVLGTLANGGGGKGPPSQGDDTPEAKMMMVVEDKTVRSDDPCVIPTAGITSQKGAYSPVEEKARMEREAAAARRMAEEEAAAAADAEPERREKEEKAKAEEDKKRNLSGAVVVDGDETEKTVEADEARPGSSGSSSSVLVSPSPPKRACESGVGGGSGDAEAEDSTKSSKKKRRAKLTLVSTLDGSPPPKKAAVRTTLTNAPETEMSGGADDEQAQTPETAEGSASERKDKNAMDVDSNKENEADHSPSAAAESMDFEDEQKTGGEGTNSADEGSPANVSVRLDFSPDDKKKKQNKSSPIGEGKGGVKGRGRGKNKKDPNAPKRASSAYIFFTQEQRSVVKKENPTLSFGELSKMVSAEFKALSAEARAKYDNLSARDKERYAREMKDYVPPSQDGNDDEIVVVKETPSKKLNVVAATPSKSPRSSGIEVFAVSGVKSTKPTKSKLLSPKPSASSSVTKLMTPPAPVPAAPLSEETKSTLAKHETLRMKYRSRAEELASRAGSVEEESFPERESLQSILAQGEEGQEAVFLDALVPELAAMVQGSPLPLSALAAEVLPKLRASSPSLQADSVSSKIKILAERKRYIAPHAWAAAKSGTASASVDPHEDADAASLWRWELTTLDLLPSDLVSDARKARAARVKLQRHHRAVLSVLSALDKADAQLLDDKCIVDKRKSALAKVGLEEERALKFEREEEKARLASEAKALKEKAKEKAKAEREAERKLAEEEKRKERDERKEEVKRKKEEAARLREEAKKKKEVEAEEKRRKEEEERERAVKKQKARMMSFFGGAKKIGVSSKQGQSGQNKTVVAGGLSGGKGEGAASFDGDKFWSQLGSHNTSDSDVIDPPLANLSSSARRSRSRKTRKVSVTVFVTVMPQNAFERQPYDEERTVTVPNKYKFLGFHEDQRPPYHGTWSKPPSKIVGGRTPFAKDSSFLDYDVDSEAEWEEDDDEPGEDCDADDDGDDEEEKMLDEEEGDTRMYNYQDGWLAQDDDLGLEDEDDDEETKALRRRKMQEEVNGTEGGSDAGNNGRAAKHSTVCVIAPLMGGIPQVGGACGASSDDNVAAAKDRCPELVQELVEGVGPREAADLLSSHVGRTLLPAFADFCFDAFPPEEPKKPKPEPKRDSATEKKLSDSSSTSQRGNVIVDMTPEEMMAFAKFVHNSTLGSRGKVMEGFRVEHPNVKVSRAEMLRKLDTISTKRRVNRGGFVWEVKEDMLKKCDLKASDLKPAPVEPPAPTKRKAEEKSPRSKSKKSKTSAEATDGKVQQRRKEGKQTSPAPSAAVSTGDDPLSGKKQSPKKATADDAKRGKKRTEVSKASANLFAAFLSKKKQKVMASAAPSAPATSSSSTSSSDRVNSAAGPAQG</sequence>
<feature type="compositionally biased region" description="Polar residues" evidence="6">
    <location>
        <begin position="1084"/>
        <end position="1093"/>
    </location>
</feature>
<feature type="compositionally biased region" description="Acidic residues" evidence="6">
    <location>
        <begin position="1241"/>
        <end position="1255"/>
    </location>
</feature>
<feature type="region of interest" description="Disordered" evidence="6">
    <location>
        <begin position="1159"/>
        <end position="1282"/>
    </location>
</feature>
<feature type="region of interest" description="Disordered" evidence="6">
    <location>
        <begin position="688"/>
        <end position="735"/>
    </location>
</feature>
<feature type="compositionally biased region" description="Low complexity" evidence="6">
    <location>
        <begin position="688"/>
        <end position="709"/>
    </location>
</feature>
<evidence type="ECO:0000259" key="7">
    <source>
        <dbReference type="PROSITE" id="PS50118"/>
    </source>
</evidence>
<keyword evidence="2" id="KW-0227">DNA damage</keyword>
<dbReference type="Pfam" id="PF00505">
    <property type="entry name" value="HMG_box"/>
    <property type="match status" value="1"/>
</dbReference>
<dbReference type="PANTHER" id="PTHR15272">
    <property type="entry name" value="CHROMATIN ASSEMBLY FACTOR 1 SUBUNIT A CAF-1 SUBUNIT A"/>
    <property type="match status" value="1"/>
</dbReference>
<evidence type="ECO:0000256" key="5">
    <source>
        <dbReference type="PROSITE-ProRule" id="PRU00267"/>
    </source>
</evidence>
<feature type="region of interest" description="Disordered" evidence="6">
    <location>
        <begin position="1471"/>
        <end position="1564"/>
    </location>
</feature>
<feature type="compositionally biased region" description="Low complexity" evidence="6">
    <location>
        <begin position="206"/>
        <end position="222"/>
    </location>
</feature>